<proteinExistence type="predicted"/>
<reference evidence="7 8" key="1">
    <citation type="submission" date="2024-09" db="EMBL/GenBank/DDBJ databases">
        <title>A chromosome-level genome assembly of Gray's grenadier anchovy, Coilia grayii.</title>
        <authorList>
            <person name="Fu Z."/>
        </authorList>
    </citation>
    <scope>NUCLEOTIDE SEQUENCE [LARGE SCALE GENOMIC DNA]</scope>
    <source>
        <strain evidence="7">G4</strain>
        <tissue evidence="7">Muscle</tissue>
    </source>
</reference>
<keyword evidence="8" id="KW-1185">Reference proteome</keyword>
<evidence type="ECO:0000313" key="7">
    <source>
        <dbReference type="EMBL" id="KAL2095330.1"/>
    </source>
</evidence>
<dbReference type="GO" id="GO:0016020">
    <property type="term" value="C:membrane"/>
    <property type="evidence" value="ECO:0007669"/>
    <property type="project" value="UniProtKB-SubCell"/>
</dbReference>
<dbReference type="FunFam" id="1.20.1070.10:FF:000096">
    <property type="entry name" value="Odorant receptor 131-2"/>
    <property type="match status" value="1"/>
</dbReference>
<protein>
    <recommendedName>
        <fullName evidence="6">G-protein coupled receptors family 1 profile domain-containing protein</fullName>
    </recommendedName>
</protein>
<dbReference type="CDD" id="cd00637">
    <property type="entry name" value="7tm_classA_rhodopsin-like"/>
    <property type="match status" value="1"/>
</dbReference>
<dbReference type="SUPFAM" id="SSF81321">
    <property type="entry name" value="Family A G protein-coupled receptor-like"/>
    <property type="match status" value="1"/>
</dbReference>
<comment type="subcellular location">
    <subcellularLocation>
        <location evidence="1">Membrane</location>
    </subcellularLocation>
</comment>
<keyword evidence="3 5" id="KW-1133">Transmembrane helix</keyword>
<evidence type="ECO:0000256" key="4">
    <source>
        <dbReference type="ARBA" id="ARBA00023136"/>
    </source>
</evidence>
<dbReference type="InterPro" id="IPR017452">
    <property type="entry name" value="GPCR_Rhodpsn_7TM"/>
</dbReference>
<dbReference type="PROSITE" id="PS50262">
    <property type="entry name" value="G_PROTEIN_RECEP_F1_2"/>
    <property type="match status" value="1"/>
</dbReference>
<dbReference type="PANTHER" id="PTHR26451">
    <property type="entry name" value="G_PROTEIN_RECEP_F1_2 DOMAIN-CONTAINING PROTEIN"/>
    <property type="match status" value="1"/>
</dbReference>
<dbReference type="InterPro" id="IPR000276">
    <property type="entry name" value="GPCR_Rhodpsn"/>
</dbReference>
<feature type="transmembrane region" description="Helical" evidence="5">
    <location>
        <begin position="26"/>
        <end position="45"/>
    </location>
</feature>
<dbReference type="Proteomes" id="UP001591681">
    <property type="component" value="Unassembled WGS sequence"/>
</dbReference>
<comment type="caution">
    <text evidence="7">The sequence shown here is derived from an EMBL/GenBank/DDBJ whole genome shotgun (WGS) entry which is preliminary data.</text>
</comment>
<dbReference type="Pfam" id="PF00001">
    <property type="entry name" value="7tm_1"/>
    <property type="match status" value="1"/>
</dbReference>
<evidence type="ECO:0000256" key="3">
    <source>
        <dbReference type="ARBA" id="ARBA00022989"/>
    </source>
</evidence>
<organism evidence="7 8">
    <name type="scientific">Coilia grayii</name>
    <name type="common">Gray's grenadier anchovy</name>
    <dbReference type="NCBI Taxonomy" id="363190"/>
    <lineage>
        <taxon>Eukaryota</taxon>
        <taxon>Metazoa</taxon>
        <taxon>Chordata</taxon>
        <taxon>Craniata</taxon>
        <taxon>Vertebrata</taxon>
        <taxon>Euteleostomi</taxon>
        <taxon>Actinopterygii</taxon>
        <taxon>Neopterygii</taxon>
        <taxon>Teleostei</taxon>
        <taxon>Clupei</taxon>
        <taxon>Clupeiformes</taxon>
        <taxon>Clupeoidei</taxon>
        <taxon>Engraulidae</taxon>
        <taxon>Coilinae</taxon>
        <taxon>Coilia</taxon>
    </lineage>
</organism>
<keyword evidence="2 5" id="KW-0812">Transmembrane</keyword>
<keyword evidence="4 5" id="KW-0472">Membrane</keyword>
<dbReference type="EMBL" id="JBHFQA010000008">
    <property type="protein sequence ID" value="KAL2095330.1"/>
    <property type="molecule type" value="Genomic_DNA"/>
</dbReference>
<evidence type="ECO:0000256" key="5">
    <source>
        <dbReference type="SAM" id="Phobius"/>
    </source>
</evidence>
<name>A0ABD1K875_9TELE</name>
<evidence type="ECO:0000256" key="2">
    <source>
        <dbReference type="ARBA" id="ARBA00022692"/>
    </source>
</evidence>
<feature type="transmembrane region" description="Helical" evidence="5">
    <location>
        <begin position="263"/>
        <end position="282"/>
    </location>
</feature>
<feature type="transmembrane region" description="Helical" evidence="5">
    <location>
        <begin position="138"/>
        <end position="162"/>
    </location>
</feature>
<dbReference type="PANTHER" id="PTHR26451:SF866">
    <property type="entry name" value="ODORANT RECEPTOR-RELATED"/>
    <property type="match status" value="1"/>
</dbReference>
<feature type="transmembrane region" description="Helical" evidence="5">
    <location>
        <begin position="232"/>
        <end position="251"/>
    </location>
</feature>
<dbReference type="InterPro" id="IPR052921">
    <property type="entry name" value="GPCR1_Superfamily_Member"/>
</dbReference>
<feature type="transmembrane region" description="Helical" evidence="5">
    <location>
        <begin position="66"/>
        <end position="89"/>
    </location>
</feature>
<evidence type="ECO:0000256" key="1">
    <source>
        <dbReference type="ARBA" id="ARBA00004370"/>
    </source>
</evidence>
<sequence>MKNISIIQANITISLPRENKGMSIKAFLSMTPCYLFLYVNSMMIFTMQSRSTFLEKSRYILFSHMLYTDSIQLVLSAILYLLAIAGVQMSEITCLILVIASAVFTRISPLNLVLMSLERFVAICFPLRHAEMSTVGRTRLCICAIWLLGTLDSLTMLFVFVIHKSPSSSLKERYCSLAVYGANMHRIEVSFTFFYFVSSSVIITYTYIAIVRAAKSLTDQAKKSTSKSNETVLLHLVQLSLCLTSLFFNFVTKEIRPKLGEAAFLNIQYFLFMIFIICPRCLSPLIYGLRDQAFGSLFKYYFLFGTKAVVKPTSTQ</sequence>
<gene>
    <name evidence="7" type="ORF">ACEWY4_010049</name>
</gene>
<evidence type="ECO:0000259" key="6">
    <source>
        <dbReference type="PROSITE" id="PS50262"/>
    </source>
</evidence>
<dbReference type="AlphaFoldDB" id="A0ABD1K875"/>
<feature type="transmembrane region" description="Helical" evidence="5">
    <location>
        <begin position="193"/>
        <end position="211"/>
    </location>
</feature>
<feature type="domain" description="G-protein coupled receptors family 1 profile" evidence="6">
    <location>
        <begin position="39"/>
        <end position="287"/>
    </location>
</feature>
<dbReference type="Gene3D" id="1.20.1070.10">
    <property type="entry name" value="Rhodopsin 7-helix transmembrane proteins"/>
    <property type="match status" value="1"/>
</dbReference>
<evidence type="ECO:0000313" key="8">
    <source>
        <dbReference type="Proteomes" id="UP001591681"/>
    </source>
</evidence>
<accession>A0ABD1K875</accession>